<reference evidence="2" key="1">
    <citation type="submission" date="2023-10" db="EMBL/GenBank/DDBJ databases">
        <title>Development of a sustainable strategy for remediation of hydrocarbon-contaminated territories based on the waste exchange concept.</title>
        <authorList>
            <person name="Krivoruchko A."/>
        </authorList>
    </citation>
    <scope>NUCLEOTIDE SEQUENCE</scope>
    <source>
        <strain evidence="2">IEGM 68</strain>
    </source>
</reference>
<gene>
    <name evidence="2" type="ORF">R4315_25705</name>
</gene>
<keyword evidence="1" id="KW-0472">Membrane</keyword>
<comment type="caution">
    <text evidence="2">The sequence shown here is derived from an EMBL/GenBank/DDBJ whole genome shotgun (WGS) entry which is preliminary data.</text>
</comment>
<sequence>IIIALGLGFVGAMFVRSITVFLVRKGTLSDYVYLEHGAHWAIGALAVILLVSIGYHVNENVTGLVGVALIGAAFISSILRNRKAAAAGGSSDNDVDEPKPVSIS</sequence>
<protein>
    <submittedName>
        <fullName evidence="2">DUF475 domain-containing protein</fullName>
    </submittedName>
</protein>
<dbReference type="PANTHER" id="PTHR30238:SF4">
    <property type="entry name" value="SLL1022 PROTEIN"/>
    <property type="match status" value="1"/>
</dbReference>
<proteinExistence type="predicted"/>
<evidence type="ECO:0000313" key="3">
    <source>
        <dbReference type="Proteomes" id="UP001185863"/>
    </source>
</evidence>
<dbReference type="RefSeq" id="WP_317769180.1">
    <property type="nucleotide sequence ID" value="NZ_JAWLUP010000115.1"/>
</dbReference>
<dbReference type="Pfam" id="PF04332">
    <property type="entry name" value="DUF475"/>
    <property type="match status" value="1"/>
</dbReference>
<dbReference type="PANTHER" id="PTHR30238">
    <property type="entry name" value="MEMBRANE BOUND PREDICTED REDOX MODULATOR"/>
    <property type="match status" value="1"/>
</dbReference>
<dbReference type="EMBL" id="JAWLUP010000115">
    <property type="protein sequence ID" value="MDV7267922.1"/>
    <property type="molecule type" value="Genomic_DNA"/>
</dbReference>
<keyword evidence="1" id="KW-1133">Transmembrane helix</keyword>
<feature type="transmembrane region" description="Helical" evidence="1">
    <location>
        <begin position="61"/>
        <end position="79"/>
    </location>
</feature>
<feature type="non-terminal residue" evidence="2">
    <location>
        <position position="1"/>
    </location>
</feature>
<evidence type="ECO:0000313" key="2">
    <source>
        <dbReference type="EMBL" id="MDV7267922.1"/>
    </source>
</evidence>
<accession>A0AAE5A8N4</accession>
<name>A0AAE5A8N4_9NOCA</name>
<feature type="transmembrane region" description="Helical" evidence="1">
    <location>
        <begin position="6"/>
        <end position="24"/>
    </location>
</feature>
<keyword evidence="1" id="KW-0812">Transmembrane</keyword>
<organism evidence="2 3">
    <name type="scientific">Rhodococcus oxybenzonivorans</name>
    <dbReference type="NCBI Taxonomy" id="1990687"/>
    <lineage>
        <taxon>Bacteria</taxon>
        <taxon>Bacillati</taxon>
        <taxon>Actinomycetota</taxon>
        <taxon>Actinomycetes</taxon>
        <taxon>Mycobacteriales</taxon>
        <taxon>Nocardiaceae</taxon>
        <taxon>Rhodococcus</taxon>
    </lineage>
</organism>
<dbReference type="Proteomes" id="UP001185863">
    <property type="component" value="Unassembled WGS sequence"/>
</dbReference>
<feature type="transmembrane region" description="Helical" evidence="1">
    <location>
        <begin position="36"/>
        <end position="55"/>
    </location>
</feature>
<dbReference type="InterPro" id="IPR007427">
    <property type="entry name" value="DUF475"/>
</dbReference>
<evidence type="ECO:0000256" key="1">
    <source>
        <dbReference type="SAM" id="Phobius"/>
    </source>
</evidence>
<dbReference type="AlphaFoldDB" id="A0AAE5A8N4"/>